<dbReference type="GeneID" id="106766324"/>
<accession>A0A3Q0F4R8</accession>
<dbReference type="Pfam" id="PF03004">
    <property type="entry name" value="Transposase_24"/>
    <property type="match status" value="1"/>
</dbReference>
<dbReference type="RefSeq" id="XP_022638496.1">
    <property type="nucleotide sequence ID" value="XM_022782775.1"/>
</dbReference>
<evidence type="ECO:0000313" key="2">
    <source>
        <dbReference type="RefSeq" id="XP_022638496.1"/>
    </source>
</evidence>
<evidence type="ECO:0000313" key="1">
    <source>
        <dbReference type="Proteomes" id="UP000087766"/>
    </source>
</evidence>
<dbReference type="KEGG" id="vra:106766324"/>
<organism evidence="1 2">
    <name type="scientific">Vigna radiata var. radiata</name>
    <name type="common">Mung bean</name>
    <name type="synonym">Phaseolus aureus</name>
    <dbReference type="NCBI Taxonomy" id="3916"/>
    <lineage>
        <taxon>Eukaryota</taxon>
        <taxon>Viridiplantae</taxon>
        <taxon>Streptophyta</taxon>
        <taxon>Embryophyta</taxon>
        <taxon>Tracheophyta</taxon>
        <taxon>Spermatophyta</taxon>
        <taxon>Magnoliopsida</taxon>
        <taxon>eudicotyledons</taxon>
        <taxon>Gunneridae</taxon>
        <taxon>Pentapetalae</taxon>
        <taxon>rosids</taxon>
        <taxon>fabids</taxon>
        <taxon>Fabales</taxon>
        <taxon>Fabaceae</taxon>
        <taxon>Papilionoideae</taxon>
        <taxon>50 kb inversion clade</taxon>
        <taxon>NPAAA clade</taxon>
        <taxon>indigoferoid/millettioid clade</taxon>
        <taxon>Phaseoleae</taxon>
        <taxon>Vigna</taxon>
    </lineage>
</organism>
<dbReference type="Proteomes" id="UP000087766">
    <property type="component" value="Chromosome 7"/>
</dbReference>
<reference evidence="2" key="2">
    <citation type="submission" date="2025-08" db="UniProtKB">
        <authorList>
            <consortium name="RefSeq"/>
        </authorList>
    </citation>
    <scope>IDENTIFICATION</scope>
    <source>
        <tissue evidence="2">Leaf</tissue>
    </source>
</reference>
<name>A0A3Q0F4R8_VIGRR</name>
<sequence length="201" mass="22403">MKGIKYLEWAWREGWRGNGTARRMARQWHGRCFRQGGGRAIEVGIEVEGASSWSWSAEADIVVYFAFEAAALGRAVHVNEVFTQTHIRKGTGEYVDERSRKTIEDFSARLTQATPEGGSGADEEMIRTQCWVDTVGGKKKGRLYGVGQLASHYSAGRGGIFRHQPSTSTTFDPNNVVSKDAYDSLLARFENLENLVRTLVP</sequence>
<dbReference type="AlphaFoldDB" id="A0A3Q0F4R8"/>
<dbReference type="InterPro" id="IPR004252">
    <property type="entry name" value="Probable_transposase_24"/>
</dbReference>
<keyword evidence="1" id="KW-1185">Reference proteome</keyword>
<gene>
    <name evidence="2" type="primary">LOC106766324</name>
</gene>
<dbReference type="OrthoDB" id="1435328at2759"/>
<protein>
    <submittedName>
        <fullName evidence="2">Uncharacterized protein LOC106766324</fullName>
    </submittedName>
</protein>
<reference evidence="1" key="1">
    <citation type="journal article" date="2014" name="Nat. Commun.">
        <title>Genome sequence of mungbean and insights into evolution within Vigna species.</title>
        <authorList>
            <person name="Kang Y.J."/>
            <person name="Kim S.K."/>
            <person name="Kim M.Y."/>
            <person name="Lestari P."/>
            <person name="Kim K.H."/>
            <person name="Ha B.K."/>
            <person name="Jun T.H."/>
            <person name="Hwang W.J."/>
            <person name="Lee T."/>
            <person name="Lee J."/>
            <person name="Shim S."/>
            <person name="Yoon M.Y."/>
            <person name="Jang Y.E."/>
            <person name="Han K.S."/>
            <person name="Taeprayoon P."/>
            <person name="Yoon N."/>
            <person name="Somta P."/>
            <person name="Tanya P."/>
            <person name="Kim K.S."/>
            <person name="Gwag J.G."/>
            <person name="Moon J.K."/>
            <person name="Lee Y.H."/>
            <person name="Park B.S."/>
            <person name="Bombarely A."/>
            <person name="Doyle J.J."/>
            <person name="Jackson S.A."/>
            <person name="Schafleitner R."/>
            <person name="Srinives P."/>
            <person name="Varshney R.K."/>
            <person name="Lee S.H."/>
        </authorList>
    </citation>
    <scope>NUCLEOTIDE SEQUENCE [LARGE SCALE GENOMIC DNA]</scope>
    <source>
        <strain evidence="1">cv. VC1973A</strain>
    </source>
</reference>
<proteinExistence type="predicted"/>